<sequence length="89" mass="9536">MKPKTPKSAQQAPSDDKRLGLAQTLDALQLPDALLKIQTVTQATGLSASTLYRLIAAGKLAEPIRMGKRCTRFRAADVRAFIQAQGVAS</sequence>
<protein>
    <submittedName>
        <fullName evidence="2">AlpA family phage regulatory protein</fullName>
    </submittedName>
</protein>
<reference evidence="2 3" key="1">
    <citation type="submission" date="2022-10" db="EMBL/GenBank/DDBJ databases">
        <title>Paucibacter sp. hw1 Genome sequencing.</title>
        <authorList>
            <person name="Park S."/>
        </authorList>
    </citation>
    <scope>NUCLEOTIDE SEQUENCE [LARGE SCALE GENOMIC DNA]</scope>
    <source>
        <strain evidence="3">hw1</strain>
    </source>
</reference>
<dbReference type="RefSeq" id="WP_273600529.1">
    <property type="nucleotide sequence ID" value="NZ_JAQQXT010000006.1"/>
</dbReference>
<feature type="domain" description="Helix-turn-helix" evidence="1">
    <location>
        <begin position="34"/>
        <end position="85"/>
    </location>
</feature>
<dbReference type="Gene3D" id="1.10.238.160">
    <property type="match status" value="1"/>
</dbReference>
<accession>A0ABT5KEG8</accession>
<dbReference type="InterPro" id="IPR009061">
    <property type="entry name" value="DNA-bd_dom_put_sf"/>
</dbReference>
<dbReference type="InterPro" id="IPR041657">
    <property type="entry name" value="HTH_17"/>
</dbReference>
<name>A0ABT5KEG8_9BURK</name>
<dbReference type="Pfam" id="PF12728">
    <property type="entry name" value="HTH_17"/>
    <property type="match status" value="1"/>
</dbReference>
<gene>
    <name evidence="2" type="ORF">PRZ03_12175</name>
</gene>
<dbReference type="Proteomes" id="UP001221189">
    <property type="component" value="Unassembled WGS sequence"/>
</dbReference>
<evidence type="ECO:0000313" key="3">
    <source>
        <dbReference type="Proteomes" id="UP001221189"/>
    </source>
</evidence>
<dbReference type="SUPFAM" id="SSF46955">
    <property type="entry name" value="Putative DNA-binding domain"/>
    <property type="match status" value="1"/>
</dbReference>
<evidence type="ECO:0000259" key="1">
    <source>
        <dbReference type="Pfam" id="PF12728"/>
    </source>
</evidence>
<keyword evidence="3" id="KW-1185">Reference proteome</keyword>
<proteinExistence type="predicted"/>
<dbReference type="EMBL" id="JAQQXT010000006">
    <property type="protein sequence ID" value="MDC8772331.1"/>
    <property type="molecule type" value="Genomic_DNA"/>
</dbReference>
<comment type="caution">
    <text evidence="2">The sequence shown here is derived from an EMBL/GenBank/DDBJ whole genome shotgun (WGS) entry which is preliminary data.</text>
</comment>
<organism evidence="2 3">
    <name type="scientific">Roseateles albus</name>
    <dbReference type="NCBI Taxonomy" id="2987525"/>
    <lineage>
        <taxon>Bacteria</taxon>
        <taxon>Pseudomonadati</taxon>
        <taxon>Pseudomonadota</taxon>
        <taxon>Betaproteobacteria</taxon>
        <taxon>Burkholderiales</taxon>
        <taxon>Sphaerotilaceae</taxon>
        <taxon>Roseateles</taxon>
    </lineage>
</organism>
<evidence type="ECO:0000313" key="2">
    <source>
        <dbReference type="EMBL" id="MDC8772331.1"/>
    </source>
</evidence>